<sequence length="238" mass="28035">MKNFVAKDPSPRNPRVSTHNSHPDRIEAAYQADRHTTWGYVIYRTTYENNADWTEFMRRLRVWAEDSMGLYNGQDVLDKMSWTIFEDKEHFDGADTNTIRDHFLSWIQSAVQLEQPQQPGGTPADVGRSPRYRYCVQVDAEALKSCVHDAPPPPDFDRDNQGWVKLIDKTWICEWDPEDEDEEEEYDSIEGVTERHVGWVRCPFPSVMIEYYMRFLDLNGYMVEYRRPPAIIGFPWNT</sequence>
<reference evidence="2 3" key="1">
    <citation type="journal article" date="2014" name="BMC Genomics">
        <title>Genome sequencing of four Aureobasidium pullulans varieties: biotechnological potential, stress tolerance, and description of new species.</title>
        <authorList>
            <person name="Gostin Ar C."/>
            <person name="Ohm R.A."/>
            <person name="Kogej T."/>
            <person name="Sonjak S."/>
            <person name="Turk M."/>
            <person name="Zajc J."/>
            <person name="Zalar P."/>
            <person name="Grube M."/>
            <person name="Sun H."/>
            <person name="Han J."/>
            <person name="Sharma A."/>
            <person name="Chiniquy J."/>
            <person name="Ngan C.Y."/>
            <person name="Lipzen A."/>
            <person name="Barry K."/>
            <person name="Grigoriev I.V."/>
            <person name="Gunde-Cimerman N."/>
        </authorList>
    </citation>
    <scope>NUCLEOTIDE SEQUENCE [LARGE SCALE GENOMIC DNA]</scope>
    <source>
        <strain evidence="2 3">CBS 147.97</strain>
    </source>
</reference>
<name>A0A074WTR1_9PEZI</name>
<dbReference type="STRING" id="1043004.A0A074WTR1"/>
<keyword evidence="3" id="KW-1185">Reference proteome</keyword>
<evidence type="ECO:0000313" key="3">
    <source>
        <dbReference type="Proteomes" id="UP000027730"/>
    </source>
</evidence>
<dbReference type="AlphaFoldDB" id="A0A074WTR1"/>
<dbReference type="HOGENOM" id="CLU_072615_3_0_1"/>
<gene>
    <name evidence="2" type="ORF">M436DRAFT_42350</name>
</gene>
<dbReference type="RefSeq" id="XP_013428938.1">
    <property type="nucleotide sequence ID" value="XM_013573484.1"/>
</dbReference>
<proteinExistence type="predicted"/>
<dbReference type="OrthoDB" id="4424523at2759"/>
<evidence type="ECO:0000313" key="2">
    <source>
        <dbReference type="EMBL" id="KEQ74959.1"/>
    </source>
</evidence>
<protein>
    <submittedName>
        <fullName evidence="2">Uncharacterized protein</fullName>
    </submittedName>
</protein>
<evidence type="ECO:0000256" key="1">
    <source>
        <dbReference type="SAM" id="MobiDB-lite"/>
    </source>
</evidence>
<dbReference type="EMBL" id="KL584706">
    <property type="protein sequence ID" value="KEQ74959.1"/>
    <property type="molecule type" value="Genomic_DNA"/>
</dbReference>
<dbReference type="Proteomes" id="UP000027730">
    <property type="component" value="Unassembled WGS sequence"/>
</dbReference>
<accession>A0A074WTR1</accession>
<dbReference type="GeneID" id="25409739"/>
<feature type="region of interest" description="Disordered" evidence="1">
    <location>
        <begin position="1"/>
        <end position="22"/>
    </location>
</feature>
<organism evidence="2 3">
    <name type="scientific">Aureobasidium namibiae CBS 147.97</name>
    <dbReference type="NCBI Taxonomy" id="1043004"/>
    <lineage>
        <taxon>Eukaryota</taxon>
        <taxon>Fungi</taxon>
        <taxon>Dikarya</taxon>
        <taxon>Ascomycota</taxon>
        <taxon>Pezizomycotina</taxon>
        <taxon>Dothideomycetes</taxon>
        <taxon>Dothideomycetidae</taxon>
        <taxon>Dothideales</taxon>
        <taxon>Saccotheciaceae</taxon>
        <taxon>Aureobasidium</taxon>
    </lineage>
</organism>